<dbReference type="OrthoDB" id="6184290at2"/>
<comment type="caution">
    <text evidence="1">The sequence shown here is derived from an EMBL/GenBank/DDBJ whole genome shotgun (WGS) entry which is preliminary data.</text>
</comment>
<protein>
    <submittedName>
        <fullName evidence="1">Uncharacterized protein</fullName>
    </submittedName>
</protein>
<sequence length="61" mass="7022">MTHHRPICIDIDVTTDERLLEAVRQQHGLATIDQASEFLARRRVRNSTRKVGGPRALYPVR</sequence>
<evidence type="ECO:0000313" key="1">
    <source>
        <dbReference type="EMBL" id="OLO03309.1"/>
    </source>
</evidence>
<gene>
    <name evidence="1" type="ORF">BTW07_14590</name>
</gene>
<name>A0A1Q8SPG2_9GAMM</name>
<dbReference type="RefSeq" id="WP_075570911.1">
    <property type="nucleotide sequence ID" value="NZ_MSDO01000022.1"/>
</dbReference>
<organism evidence="1 2">
    <name type="scientific">Salinicola socius</name>
    <dbReference type="NCBI Taxonomy" id="404433"/>
    <lineage>
        <taxon>Bacteria</taxon>
        <taxon>Pseudomonadati</taxon>
        <taxon>Pseudomonadota</taxon>
        <taxon>Gammaproteobacteria</taxon>
        <taxon>Oceanospirillales</taxon>
        <taxon>Halomonadaceae</taxon>
        <taxon>Salinicola</taxon>
    </lineage>
</organism>
<reference evidence="1 2" key="1">
    <citation type="submission" date="2016-12" db="EMBL/GenBank/DDBJ databases">
        <title>Draft genome sequences of strains Salinicola socius SMB35, Salinicola sp. MH3R3-1 and Chromohalobacter sp. SMB17 from the Verkhnekamsk potash mining region of Russia.</title>
        <authorList>
            <person name="Mavrodi D.V."/>
            <person name="Olsson B.E."/>
            <person name="Korsakova E.S."/>
            <person name="Pyankova A."/>
            <person name="Mavrodi O.V."/>
            <person name="Plotnikova E.G."/>
        </authorList>
    </citation>
    <scope>NUCLEOTIDE SEQUENCE [LARGE SCALE GENOMIC DNA]</scope>
    <source>
        <strain evidence="1 2">SMB35</strain>
    </source>
</reference>
<dbReference type="STRING" id="404433.BTW07_14590"/>
<accession>A0A1Q8SPG2</accession>
<dbReference type="AlphaFoldDB" id="A0A1Q8SPG2"/>
<keyword evidence="2" id="KW-1185">Reference proteome</keyword>
<proteinExistence type="predicted"/>
<evidence type="ECO:0000313" key="2">
    <source>
        <dbReference type="Proteomes" id="UP000186878"/>
    </source>
</evidence>
<dbReference type="Proteomes" id="UP000186878">
    <property type="component" value="Unassembled WGS sequence"/>
</dbReference>
<dbReference type="EMBL" id="MSDO01000022">
    <property type="protein sequence ID" value="OLO03309.1"/>
    <property type="molecule type" value="Genomic_DNA"/>
</dbReference>